<dbReference type="GO" id="GO:0003677">
    <property type="term" value="F:DNA binding"/>
    <property type="evidence" value="ECO:0007669"/>
    <property type="project" value="UniProtKB-KW"/>
</dbReference>
<dbReference type="CDD" id="cd00093">
    <property type="entry name" value="HTH_XRE"/>
    <property type="match status" value="1"/>
</dbReference>
<accession>A0AAW4WY78</accession>
<dbReference type="InterPro" id="IPR001387">
    <property type="entry name" value="Cro/C1-type_HTH"/>
</dbReference>
<keyword evidence="1" id="KW-0238">DNA-binding</keyword>
<dbReference type="Pfam" id="PF01381">
    <property type="entry name" value="HTH_3"/>
    <property type="match status" value="1"/>
</dbReference>
<gene>
    <name evidence="3" type="ORF">LJ207_07270</name>
</gene>
<reference evidence="3 4" key="1">
    <citation type="submission" date="2021-10" db="EMBL/GenBank/DDBJ databases">
        <authorList>
            <person name="Grouzdev D.S."/>
            <person name="Pantiukh K.S."/>
            <person name="Krutkina M.S."/>
        </authorList>
    </citation>
    <scope>NUCLEOTIDE SEQUENCE [LARGE SCALE GENOMIC DNA]</scope>
    <source>
        <strain evidence="3 4">Z-7514</strain>
    </source>
</reference>
<dbReference type="SMART" id="SM00530">
    <property type="entry name" value="HTH_XRE"/>
    <property type="match status" value="1"/>
</dbReference>
<name>A0AAW4WY78_9FIRM</name>
<dbReference type="EMBL" id="JAJFAT010000009">
    <property type="protein sequence ID" value="MCC3145121.1"/>
    <property type="molecule type" value="Genomic_DNA"/>
</dbReference>
<dbReference type="InterPro" id="IPR010982">
    <property type="entry name" value="Lambda_DNA-bd_dom_sf"/>
</dbReference>
<dbReference type="AlphaFoldDB" id="A0AAW4WY78"/>
<comment type="caution">
    <text evidence="3">The sequence shown here is derived from an EMBL/GenBank/DDBJ whole genome shotgun (WGS) entry which is preliminary data.</text>
</comment>
<evidence type="ECO:0000313" key="3">
    <source>
        <dbReference type="EMBL" id="MCC3145121.1"/>
    </source>
</evidence>
<proteinExistence type="predicted"/>
<feature type="domain" description="HTH cro/C1-type" evidence="2">
    <location>
        <begin position="36"/>
        <end position="90"/>
    </location>
</feature>
<dbReference type="RefSeq" id="WP_229345628.1">
    <property type="nucleotide sequence ID" value="NZ_JAJFAT010000009.1"/>
</dbReference>
<dbReference type="SUPFAM" id="SSF47413">
    <property type="entry name" value="lambda repressor-like DNA-binding domains"/>
    <property type="match status" value="1"/>
</dbReference>
<dbReference type="Gene3D" id="1.10.260.40">
    <property type="entry name" value="lambda repressor-like DNA-binding domains"/>
    <property type="match status" value="1"/>
</dbReference>
<dbReference type="PANTHER" id="PTHR46558:SF4">
    <property type="entry name" value="DNA-BIDING PHAGE PROTEIN"/>
    <property type="match status" value="1"/>
</dbReference>
<dbReference type="PANTHER" id="PTHR46558">
    <property type="entry name" value="TRACRIPTIONAL REGULATORY PROTEIN-RELATED-RELATED"/>
    <property type="match status" value="1"/>
</dbReference>
<evidence type="ECO:0000259" key="2">
    <source>
        <dbReference type="PROSITE" id="PS50943"/>
    </source>
</evidence>
<sequence length="92" mass="11069">MEFIDHKDFKNELFESKEVKEEYEKLNVMYEIKKQIIRYRIENDLTQKELADRIGTKQSAISRLENDDYNPSVEFLDKVAHALGKKLEIRFN</sequence>
<dbReference type="PROSITE" id="PS50943">
    <property type="entry name" value="HTH_CROC1"/>
    <property type="match status" value="1"/>
</dbReference>
<keyword evidence="4" id="KW-1185">Reference proteome</keyword>
<evidence type="ECO:0000256" key="1">
    <source>
        <dbReference type="ARBA" id="ARBA00023125"/>
    </source>
</evidence>
<organism evidence="3 4">
    <name type="scientific">Halanaerobium polyolivorans</name>
    <dbReference type="NCBI Taxonomy" id="2886943"/>
    <lineage>
        <taxon>Bacteria</taxon>
        <taxon>Bacillati</taxon>
        <taxon>Bacillota</taxon>
        <taxon>Clostridia</taxon>
        <taxon>Halanaerobiales</taxon>
        <taxon>Halanaerobiaceae</taxon>
        <taxon>Halanaerobium</taxon>
    </lineage>
</organism>
<evidence type="ECO:0000313" key="4">
    <source>
        <dbReference type="Proteomes" id="UP001199296"/>
    </source>
</evidence>
<protein>
    <submittedName>
        <fullName evidence="3">Helix-turn-helix domain-containing protein</fullName>
    </submittedName>
</protein>
<dbReference type="Proteomes" id="UP001199296">
    <property type="component" value="Unassembled WGS sequence"/>
</dbReference>